<dbReference type="Proteomes" id="UP000054845">
    <property type="component" value="Unassembled WGS sequence"/>
</dbReference>
<reference evidence="1 2" key="1">
    <citation type="submission" date="2014-09" db="EMBL/GenBank/DDBJ databases">
        <authorList>
            <person name="Magalhaes I.L.F."/>
            <person name="Oliveira U."/>
            <person name="Santos F.R."/>
            <person name="Vidigal T.H.D.A."/>
            <person name="Brescovit A.D."/>
            <person name="Santos A.J."/>
        </authorList>
    </citation>
    <scope>NUCLEOTIDE SEQUENCE [LARGE SCALE GENOMIC DNA]</scope>
</reference>
<dbReference type="AlphaFoldDB" id="A0A0P1BHJ5"/>
<protein>
    <submittedName>
        <fullName evidence="1">Uncharacterized protein</fullName>
    </submittedName>
</protein>
<evidence type="ECO:0000313" key="1">
    <source>
        <dbReference type="EMBL" id="CEH15436.1"/>
    </source>
</evidence>
<dbReference type="EMBL" id="CCYA01000264">
    <property type="protein sequence ID" value="CEH15436.1"/>
    <property type="molecule type" value="Genomic_DNA"/>
</dbReference>
<organism evidence="1 2">
    <name type="scientific">Ceraceosorus bombacis</name>
    <dbReference type="NCBI Taxonomy" id="401625"/>
    <lineage>
        <taxon>Eukaryota</taxon>
        <taxon>Fungi</taxon>
        <taxon>Dikarya</taxon>
        <taxon>Basidiomycota</taxon>
        <taxon>Ustilaginomycotina</taxon>
        <taxon>Exobasidiomycetes</taxon>
        <taxon>Ceraceosorales</taxon>
        <taxon>Ceraceosoraceae</taxon>
        <taxon>Ceraceosorus</taxon>
    </lineage>
</organism>
<accession>A0A0P1BHJ5</accession>
<proteinExistence type="predicted"/>
<evidence type="ECO:0000313" key="2">
    <source>
        <dbReference type="Proteomes" id="UP000054845"/>
    </source>
</evidence>
<name>A0A0P1BHJ5_9BASI</name>
<keyword evidence="2" id="KW-1185">Reference proteome</keyword>
<sequence length="72" mass="8051">MGPALRKRSSFPTSVDSSCRISHVLTKRSSPSHQLPHTALLECHCCMHEIDPLRSHLRPVSRAAAHSEVIRK</sequence>